<evidence type="ECO:0000313" key="8">
    <source>
        <dbReference type="EMBL" id="MBL0373395.1"/>
    </source>
</evidence>
<sequence length="158" mass="17561">MLPYPLLTVSIVLMWLLLNRVTPGHILLGTLVGIFASWSLAALRPEKPRFAKWYLLPKLFGIVLWDVLLSNLNVAGTVLRGGRSPHPPGFVTLPVESGSGVILSVMAMIVTGTPGSAWLEYNSNDRTVLIHVASLENATDWRDHFKNRYEKLLLEIFA</sequence>
<protein>
    <submittedName>
        <fullName evidence="8">Monovalent cation/H+ antiporter subunit E</fullName>
    </submittedName>
</protein>
<comment type="caution">
    <text evidence="8">The sequence shown here is derived from an EMBL/GenBank/DDBJ whole genome shotgun (WGS) entry which is preliminary data.</text>
</comment>
<comment type="similarity">
    <text evidence="2">Belongs to the CPA3 antiporters (TC 2.A.63) subunit E family.</text>
</comment>
<dbReference type="PANTHER" id="PTHR34584:SF1">
    <property type="entry name" value="NA(+)_H(+) ANTIPORTER SUBUNIT E1"/>
    <property type="match status" value="1"/>
</dbReference>
<dbReference type="GO" id="GO:0008324">
    <property type="term" value="F:monoatomic cation transmembrane transporter activity"/>
    <property type="evidence" value="ECO:0007669"/>
    <property type="project" value="InterPro"/>
</dbReference>
<evidence type="ECO:0000256" key="6">
    <source>
        <dbReference type="ARBA" id="ARBA00023136"/>
    </source>
</evidence>
<dbReference type="PIRSF" id="PIRSF019239">
    <property type="entry name" value="MrpE"/>
    <property type="match status" value="1"/>
</dbReference>
<keyword evidence="6 7" id="KW-0472">Membrane</keyword>
<keyword evidence="5 7" id="KW-1133">Transmembrane helix</keyword>
<organism evidence="8 9">
    <name type="scientific">Rhizobium setariae</name>
    <dbReference type="NCBI Taxonomy" id="2801340"/>
    <lineage>
        <taxon>Bacteria</taxon>
        <taxon>Pseudomonadati</taxon>
        <taxon>Pseudomonadota</taxon>
        <taxon>Alphaproteobacteria</taxon>
        <taxon>Hyphomicrobiales</taxon>
        <taxon>Rhizobiaceae</taxon>
        <taxon>Rhizobium/Agrobacterium group</taxon>
        <taxon>Rhizobium</taxon>
    </lineage>
</organism>
<gene>
    <name evidence="8" type="ORF">JJB09_15260</name>
</gene>
<evidence type="ECO:0000313" key="9">
    <source>
        <dbReference type="Proteomes" id="UP000633219"/>
    </source>
</evidence>
<evidence type="ECO:0000256" key="1">
    <source>
        <dbReference type="ARBA" id="ARBA00004651"/>
    </source>
</evidence>
<dbReference type="PANTHER" id="PTHR34584">
    <property type="entry name" value="NA(+)/H(+) ANTIPORTER SUBUNIT E1"/>
    <property type="match status" value="1"/>
</dbReference>
<dbReference type="EMBL" id="JAEQNC010000008">
    <property type="protein sequence ID" value="MBL0373395.1"/>
    <property type="molecule type" value="Genomic_DNA"/>
</dbReference>
<dbReference type="GO" id="GO:0005886">
    <property type="term" value="C:plasma membrane"/>
    <property type="evidence" value="ECO:0007669"/>
    <property type="project" value="UniProtKB-SubCell"/>
</dbReference>
<keyword evidence="4 7" id="KW-0812">Transmembrane</keyword>
<keyword evidence="3" id="KW-1003">Cell membrane</keyword>
<name>A0A936YV63_9HYPH</name>
<accession>A0A936YV63</accession>
<feature type="transmembrane region" description="Helical" evidence="7">
    <location>
        <begin position="24"/>
        <end position="43"/>
    </location>
</feature>
<keyword evidence="9" id="KW-1185">Reference proteome</keyword>
<proteinExistence type="inferred from homology"/>
<dbReference type="Proteomes" id="UP000633219">
    <property type="component" value="Unassembled WGS sequence"/>
</dbReference>
<feature type="transmembrane region" description="Helical" evidence="7">
    <location>
        <begin position="99"/>
        <end position="119"/>
    </location>
</feature>
<evidence type="ECO:0000256" key="3">
    <source>
        <dbReference type="ARBA" id="ARBA00022475"/>
    </source>
</evidence>
<comment type="subcellular location">
    <subcellularLocation>
        <location evidence="1">Cell membrane</location>
        <topology evidence="1">Multi-pass membrane protein</topology>
    </subcellularLocation>
</comment>
<dbReference type="RefSeq" id="WP_201659812.1">
    <property type="nucleotide sequence ID" value="NZ_JAEQNC010000008.1"/>
</dbReference>
<reference evidence="8" key="1">
    <citation type="submission" date="2021-01" db="EMBL/GenBank/DDBJ databases">
        <title>Rhizobium sp. strain KVB221 16S ribosomal RNA gene Genome sequencing and assembly.</title>
        <authorList>
            <person name="Kang M."/>
        </authorList>
    </citation>
    <scope>NUCLEOTIDE SEQUENCE</scope>
    <source>
        <strain evidence="8">KVB221</strain>
    </source>
</reference>
<dbReference type="InterPro" id="IPR002758">
    <property type="entry name" value="Cation_antiport_E"/>
</dbReference>
<evidence type="ECO:0000256" key="2">
    <source>
        <dbReference type="ARBA" id="ARBA00006228"/>
    </source>
</evidence>
<evidence type="ECO:0000256" key="4">
    <source>
        <dbReference type="ARBA" id="ARBA00022692"/>
    </source>
</evidence>
<dbReference type="AlphaFoldDB" id="A0A936YV63"/>
<evidence type="ECO:0000256" key="7">
    <source>
        <dbReference type="SAM" id="Phobius"/>
    </source>
</evidence>
<dbReference type="Pfam" id="PF01899">
    <property type="entry name" value="MNHE"/>
    <property type="match status" value="1"/>
</dbReference>
<evidence type="ECO:0000256" key="5">
    <source>
        <dbReference type="ARBA" id="ARBA00022989"/>
    </source>
</evidence>
<feature type="transmembrane region" description="Helical" evidence="7">
    <location>
        <begin position="55"/>
        <end position="79"/>
    </location>
</feature>